<keyword evidence="5" id="KW-1185">Reference proteome</keyword>
<dbReference type="Gene3D" id="3.40.33.10">
    <property type="entry name" value="CAP"/>
    <property type="match status" value="1"/>
</dbReference>
<dbReference type="AlphaFoldDB" id="A0A290ZD19"/>
<evidence type="ECO:0000313" key="5">
    <source>
        <dbReference type="Proteomes" id="UP000218505"/>
    </source>
</evidence>
<feature type="compositionally biased region" description="Low complexity" evidence="1">
    <location>
        <begin position="92"/>
        <end position="105"/>
    </location>
</feature>
<protein>
    <recommendedName>
        <fullName evidence="3">SCP domain-containing protein</fullName>
    </recommendedName>
</protein>
<gene>
    <name evidence="4" type="ORF">CNX65_29250</name>
</gene>
<feature type="domain" description="SCP" evidence="3">
    <location>
        <begin position="121"/>
        <end position="233"/>
    </location>
</feature>
<keyword evidence="2" id="KW-0812">Transmembrane</keyword>
<evidence type="ECO:0000256" key="1">
    <source>
        <dbReference type="SAM" id="MobiDB-lite"/>
    </source>
</evidence>
<dbReference type="SUPFAM" id="SSF55797">
    <property type="entry name" value="PR-1-like"/>
    <property type="match status" value="1"/>
</dbReference>
<dbReference type="Proteomes" id="UP000218505">
    <property type="component" value="Chromosome"/>
</dbReference>
<dbReference type="Pfam" id="PF00188">
    <property type="entry name" value="CAP"/>
    <property type="match status" value="1"/>
</dbReference>
<evidence type="ECO:0000256" key="2">
    <source>
        <dbReference type="SAM" id="Phobius"/>
    </source>
</evidence>
<proteinExistence type="predicted"/>
<dbReference type="KEGG" id="apre:CNX65_29250"/>
<feature type="compositionally biased region" description="Pro residues" evidence="1">
    <location>
        <begin position="58"/>
        <end position="71"/>
    </location>
</feature>
<dbReference type="PANTHER" id="PTHR31157:SF1">
    <property type="entry name" value="SCP DOMAIN-CONTAINING PROTEIN"/>
    <property type="match status" value="1"/>
</dbReference>
<dbReference type="PANTHER" id="PTHR31157">
    <property type="entry name" value="SCP DOMAIN-CONTAINING PROTEIN"/>
    <property type="match status" value="1"/>
</dbReference>
<dbReference type="EMBL" id="CP023445">
    <property type="protein sequence ID" value="ATE56869.1"/>
    <property type="molecule type" value="Genomic_DNA"/>
</dbReference>
<dbReference type="CDD" id="cd05379">
    <property type="entry name" value="CAP_bacterial"/>
    <property type="match status" value="1"/>
</dbReference>
<organism evidence="4 5">
    <name type="scientific">Actinosynnema pretiosum</name>
    <dbReference type="NCBI Taxonomy" id="42197"/>
    <lineage>
        <taxon>Bacteria</taxon>
        <taxon>Bacillati</taxon>
        <taxon>Actinomycetota</taxon>
        <taxon>Actinomycetes</taxon>
        <taxon>Pseudonocardiales</taxon>
        <taxon>Pseudonocardiaceae</taxon>
        <taxon>Actinosynnema</taxon>
    </lineage>
</organism>
<sequence length="235" mass="23942">MPSTPVFHPMVIRCATVSARSGKRSAIGGLLGLLLGAAGVGSIALLVGLTASTTSQQDPPPGAPRSGPGPGPGSSGAPDGPRSTTATTSGLAPDSPAPASSSPTSPQDPPPLDVVQADRVVRLVNQARGAAGCAALGVDDRVVTAARAHSADMASRGYFAHTSPEGVDFATRMREAGYPRPAGENIAMGQRSAEDVVGAWLDSEGHRRNILDCSFTTTGVGLDTRGWYWTQNFGR</sequence>
<name>A0A290ZD19_9PSEU</name>
<accession>A0A290ZD19</accession>
<keyword evidence="2" id="KW-1133">Transmembrane helix</keyword>
<feature type="region of interest" description="Disordered" evidence="1">
    <location>
        <begin position="52"/>
        <end position="113"/>
    </location>
</feature>
<keyword evidence="2" id="KW-0472">Membrane</keyword>
<evidence type="ECO:0000313" key="4">
    <source>
        <dbReference type="EMBL" id="ATE56869.1"/>
    </source>
</evidence>
<evidence type="ECO:0000259" key="3">
    <source>
        <dbReference type="Pfam" id="PF00188"/>
    </source>
</evidence>
<dbReference type="InterPro" id="IPR035940">
    <property type="entry name" value="CAP_sf"/>
</dbReference>
<reference evidence="4" key="1">
    <citation type="submission" date="2017-09" db="EMBL/GenBank/DDBJ databases">
        <title>Complete Genome Sequence of ansamitocin-producing Bacterium Actinosynnema pretiosum X47.</title>
        <authorList>
            <person name="Cao G."/>
            <person name="Zong G."/>
            <person name="Zhong C."/>
            <person name="Fu J."/>
        </authorList>
    </citation>
    <scope>NUCLEOTIDE SEQUENCE [LARGE SCALE GENOMIC DNA]</scope>
    <source>
        <strain evidence="4">X47</strain>
    </source>
</reference>
<feature type="transmembrane region" description="Helical" evidence="2">
    <location>
        <begin position="30"/>
        <end position="51"/>
    </location>
</feature>
<dbReference type="InterPro" id="IPR014044">
    <property type="entry name" value="CAP_dom"/>
</dbReference>